<evidence type="ECO:0000256" key="7">
    <source>
        <dbReference type="ARBA" id="ARBA00023316"/>
    </source>
</evidence>
<dbReference type="EMBL" id="WHZX01000002">
    <property type="protein sequence ID" value="NEG71403.1"/>
    <property type="molecule type" value="Genomic_DNA"/>
</dbReference>
<evidence type="ECO:0000256" key="1">
    <source>
        <dbReference type="ARBA" id="ARBA00009943"/>
    </source>
</evidence>
<dbReference type="PANTHER" id="PTHR36174:SF2">
    <property type="entry name" value="AMINOACYLTRANSFERASE FEMA"/>
    <property type="match status" value="1"/>
</dbReference>
<keyword evidence="11" id="KW-1185">Reference proteome</keyword>
<dbReference type="InterPro" id="IPR016181">
    <property type="entry name" value="Acyl_CoA_acyltransferase"/>
</dbReference>
<keyword evidence="3 9" id="KW-0808">Transferase</keyword>
<dbReference type="Proteomes" id="UP000469943">
    <property type="component" value="Unassembled WGS sequence"/>
</dbReference>
<accession>A0A6L4X2A0</accession>
<comment type="caution">
    <text evidence="8">The sequence shown here is derived from an EMBL/GenBank/DDBJ whole genome shotgun (WGS) entry which is preliminary data.</text>
</comment>
<dbReference type="GO" id="GO:0008360">
    <property type="term" value="P:regulation of cell shape"/>
    <property type="evidence" value="ECO:0007669"/>
    <property type="project" value="UniProtKB-KW"/>
</dbReference>
<dbReference type="GO" id="GO:0071555">
    <property type="term" value="P:cell wall organization"/>
    <property type="evidence" value="ECO:0007669"/>
    <property type="project" value="UniProtKB-KW"/>
</dbReference>
<evidence type="ECO:0000313" key="8">
    <source>
        <dbReference type="EMBL" id="KAB8288734.1"/>
    </source>
</evidence>
<dbReference type="SUPFAM" id="SSF55729">
    <property type="entry name" value="Acyl-CoA N-acyltransferases (Nat)"/>
    <property type="match status" value="2"/>
</dbReference>
<reference evidence="9 10" key="1">
    <citation type="submission" date="2019-10" db="EMBL/GenBank/DDBJ databases">
        <title>Bifidobacterium from non-human primates.</title>
        <authorList>
            <person name="Modesto M."/>
        </authorList>
    </citation>
    <scope>NUCLEOTIDE SEQUENCE [LARGE SCALE GENOMIC DNA]</scope>
    <source>
        <strain evidence="9 10">TREM</strain>
    </source>
</reference>
<sequence>MRSFTLATLSADEFDAFSATHPQGNFQQTSAMGRLRAKQGVEVEYLAVKENGATVAAALFETHRSRLSTFAAVHDGPLVDFHDNDLLSFFMTQLKAHAKAKGAAQLEITPETPYRIRDSFGKELPDDQGGAPDDRSVKGLQSLGFEHSGFTTGYTAVPRWRYLKDLHGIANEKALLESYAKNTRRNVKIARNSAVRVEKISREQLPVFHHICELSCEKQGFANRPLHYFEDIYDAFGDSAEFLVATIDMQEYLTSWETKRDGFLKDIDKLERSLETTKYPDTVNKKIATARATYEASLKRIEKAHEYIDRDGTSVPVAAGLFIWHRRECVYLFSGSDETYAKFYAPTAIQHHVMMQCLERDVPRYNFYGIDGVFDDPDDPGRGVLEFKQGFDGYVEEMTGEFILPVRPLVYRLKQTVRRMLRR</sequence>
<evidence type="ECO:0000256" key="5">
    <source>
        <dbReference type="ARBA" id="ARBA00022984"/>
    </source>
</evidence>
<gene>
    <name evidence="8" type="ORF">DSM100688_0736</name>
    <name evidence="9" type="ORF">GFD24_04040</name>
</gene>
<evidence type="ECO:0000313" key="10">
    <source>
        <dbReference type="Proteomes" id="UP000469943"/>
    </source>
</evidence>
<dbReference type="Gene3D" id="1.20.58.90">
    <property type="match status" value="1"/>
</dbReference>
<reference evidence="8 11" key="2">
    <citation type="submission" date="2019-10" db="EMBL/GenBank/DDBJ databases">
        <title>Characterization of the phylogenetic diversity of two novel species belonging to the genus Bifidobacterium: Bifidobacterium cebidarum sp. nov. and Bifidobacterium leontopitheci sp. nov.</title>
        <authorList>
            <person name="Lugli G.A."/>
            <person name="Duranti S."/>
            <person name="Milani C."/>
            <person name="Turroni F."/>
            <person name="Ventura M."/>
        </authorList>
    </citation>
    <scope>NUCLEOTIDE SEQUENCE [LARGE SCALE GENOMIC DNA]</scope>
    <source>
        <strain evidence="8 11">DSM 100688</strain>
    </source>
</reference>
<dbReference type="Gene3D" id="3.40.630.30">
    <property type="match status" value="2"/>
</dbReference>
<keyword evidence="2" id="KW-0963">Cytoplasm</keyword>
<dbReference type="InterPro" id="IPR003447">
    <property type="entry name" value="FEMABX"/>
</dbReference>
<keyword evidence="6" id="KW-0012">Acyltransferase</keyword>
<evidence type="ECO:0000256" key="2">
    <source>
        <dbReference type="ARBA" id="ARBA00022490"/>
    </source>
</evidence>
<name>A0A6L4X2A0_9BIFI</name>
<evidence type="ECO:0000256" key="3">
    <source>
        <dbReference type="ARBA" id="ARBA00022679"/>
    </source>
</evidence>
<evidence type="ECO:0000313" key="11">
    <source>
        <dbReference type="Proteomes" id="UP000482084"/>
    </source>
</evidence>
<dbReference type="GO" id="GO:0016755">
    <property type="term" value="F:aminoacyltransferase activity"/>
    <property type="evidence" value="ECO:0007669"/>
    <property type="project" value="InterPro"/>
</dbReference>
<evidence type="ECO:0000256" key="6">
    <source>
        <dbReference type="ARBA" id="ARBA00023315"/>
    </source>
</evidence>
<dbReference type="AlphaFoldDB" id="A0A6L4X2A0"/>
<dbReference type="PROSITE" id="PS51191">
    <property type="entry name" value="FEMABX"/>
    <property type="match status" value="1"/>
</dbReference>
<dbReference type="OrthoDB" id="9785911at2"/>
<evidence type="ECO:0000313" key="9">
    <source>
        <dbReference type="EMBL" id="NEG71403.1"/>
    </source>
</evidence>
<keyword evidence="7" id="KW-0961">Cell wall biogenesis/degradation</keyword>
<dbReference type="RefSeq" id="WP_152357829.1">
    <property type="nucleotide sequence ID" value="NZ_WBSM01000002.1"/>
</dbReference>
<evidence type="ECO:0000256" key="4">
    <source>
        <dbReference type="ARBA" id="ARBA00022960"/>
    </source>
</evidence>
<dbReference type="Proteomes" id="UP000482084">
    <property type="component" value="Unassembled WGS sequence"/>
</dbReference>
<dbReference type="EMBL" id="WBSM01000002">
    <property type="protein sequence ID" value="KAB8288734.1"/>
    <property type="molecule type" value="Genomic_DNA"/>
</dbReference>
<dbReference type="GO" id="GO:0009252">
    <property type="term" value="P:peptidoglycan biosynthetic process"/>
    <property type="evidence" value="ECO:0007669"/>
    <property type="project" value="UniProtKB-KW"/>
</dbReference>
<dbReference type="InterPro" id="IPR050644">
    <property type="entry name" value="PG_Glycine_Bridge_Synth"/>
</dbReference>
<keyword evidence="5" id="KW-0573">Peptidoglycan synthesis</keyword>
<protein>
    <submittedName>
        <fullName evidence="9">Peptidoglycan bridge formation glycyltransferase FemA/FemB family protein</fullName>
    </submittedName>
    <submittedName>
        <fullName evidence="8">Peptidoglycan bridge formation protein FemAB</fullName>
    </submittedName>
</protein>
<dbReference type="PANTHER" id="PTHR36174">
    <property type="entry name" value="LIPID II:GLYCINE GLYCYLTRANSFERASE"/>
    <property type="match status" value="1"/>
</dbReference>
<proteinExistence type="inferred from homology"/>
<comment type="similarity">
    <text evidence="1">Belongs to the FemABX family.</text>
</comment>
<organism evidence="8 11">
    <name type="scientific">Bifidobacterium ramosum</name>
    <dbReference type="NCBI Taxonomy" id="1798158"/>
    <lineage>
        <taxon>Bacteria</taxon>
        <taxon>Bacillati</taxon>
        <taxon>Actinomycetota</taxon>
        <taxon>Actinomycetes</taxon>
        <taxon>Bifidobacteriales</taxon>
        <taxon>Bifidobacteriaceae</taxon>
        <taxon>Bifidobacterium</taxon>
    </lineage>
</organism>
<dbReference type="Pfam" id="PF02388">
    <property type="entry name" value="FemAB"/>
    <property type="match status" value="1"/>
</dbReference>
<keyword evidence="4" id="KW-0133">Cell shape</keyword>